<dbReference type="GO" id="GO:0015937">
    <property type="term" value="P:coenzyme A biosynthetic process"/>
    <property type="evidence" value="ECO:0007669"/>
    <property type="project" value="InterPro"/>
</dbReference>
<keyword evidence="2" id="KW-0067">ATP-binding</keyword>
<feature type="non-terminal residue" evidence="3">
    <location>
        <position position="131"/>
    </location>
</feature>
<dbReference type="NCBIfam" id="TIGR00152">
    <property type="entry name" value="dephospho-CoA kinase"/>
    <property type="match status" value="1"/>
</dbReference>
<dbReference type="InterPro" id="IPR027417">
    <property type="entry name" value="P-loop_NTPase"/>
</dbReference>
<organism evidence="3">
    <name type="scientific">marine metagenome</name>
    <dbReference type="NCBI Taxonomy" id="408172"/>
    <lineage>
        <taxon>unclassified sequences</taxon>
        <taxon>metagenomes</taxon>
        <taxon>ecological metagenomes</taxon>
    </lineage>
</organism>
<dbReference type="Gene3D" id="3.40.50.300">
    <property type="entry name" value="P-loop containing nucleotide triphosphate hydrolases"/>
    <property type="match status" value="1"/>
</dbReference>
<accession>A0A383CC46</accession>
<dbReference type="GO" id="GO:0004140">
    <property type="term" value="F:dephospho-CoA kinase activity"/>
    <property type="evidence" value="ECO:0007669"/>
    <property type="project" value="InterPro"/>
</dbReference>
<dbReference type="PANTHER" id="PTHR10695:SF46">
    <property type="entry name" value="BIFUNCTIONAL COENZYME A SYNTHASE-RELATED"/>
    <property type="match status" value="1"/>
</dbReference>
<dbReference type="AlphaFoldDB" id="A0A383CC46"/>
<evidence type="ECO:0000256" key="1">
    <source>
        <dbReference type="ARBA" id="ARBA00022741"/>
    </source>
</evidence>
<dbReference type="PANTHER" id="PTHR10695">
    <property type="entry name" value="DEPHOSPHO-COA KINASE-RELATED"/>
    <property type="match status" value="1"/>
</dbReference>
<dbReference type="GO" id="GO:0005524">
    <property type="term" value="F:ATP binding"/>
    <property type="evidence" value="ECO:0007669"/>
    <property type="project" value="UniProtKB-KW"/>
</dbReference>
<evidence type="ECO:0008006" key="4">
    <source>
        <dbReference type="Google" id="ProtNLM"/>
    </source>
</evidence>
<dbReference type="Pfam" id="PF01121">
    <property type="entry name" value="CoaE"/>
    <property type="match status" value="1"/>
</dbReference>
<dbReference type="PROSITE" id="PS51219">
    <property type="entry name" value="DPCK"/>
    <property type="match status" value="1"/>
</dbReference>
<protein>
    <recommendedName>
        <fullName evidence="4">Dephospho-CoA kinase</fullName>
    </recommendedName>
</protein>
<evidence type="ECO:0000313" key="3">
    <source>
        <dbReference type="EMBL" id="SVE29792.1"/>
    </source>
</evidence>
<sequence length="131" mass="14383">MTGGIGSGKTSATDIFSELGVPVIDADLISHEVVQAGQPALQDIVAAFGPDVIGSEGQLRRDYLRKLIFEDLSAREKLEAIIHPRVHDEISRQINQATFSYCIISSPLLLESRSIQHRIDRVLVVDAPEHL</sequence>
<dbReference type="CDD" id="cd02022">
    <property type="entry name" value="DPCK"/>
    <property type="match status" value="1"/>
</dbReference>
<dbReference type="SUPFAM" id="SSF52540">
    <property type="entry name" value="P-loop containing nucleoside triphosphate hydrolases"/>
    <property type="match status" value="1"/>
</dbReference>
<keyword evidence="1" id="KW-0547">Nucleotide-binding</keyword>
<gene>
    <name evidence="3" type="ORF">METZ01_LOCUS482646</name>
</gene>
<reference evidence="3" key="1">
    <citation type="submission" date="2018-05" db="EMBL/GenBank/DDBJ databases">
        <authorList>
            <person name="Lanie J.A."/>
            <person name="Ng W.-L."/>
            <person name="Kazmierczak K.M."/>
            <person name="Andrzejewski T.M."/>
            <person name="Davidsen T.M."/>
            <person name="Wayne K.J."/>
            <person name="Tettelin H."/>
            <person name="Glass J.I."/>
            <person name="Rusch D."/>
            <person name="Podicherti R."/>
            <person name="Tsui H.-C.T."/>
            <person name="Winkler M.E."/>
        </authorList>
    </citation>
    <scope>NUCLEOTIDE SEQUENCE</scope>
</reference>
<dbReference type="EMBL" id="UINC01207625">
    <property type="protein sequence ID" value="SVE29792.1"/>
    <property type="molecule type" value="Genomic_DNA"/>
</dbReference>
<dbReference type="InterPro" id="IPR001977">
    <property type="entry name" value="Depp_CoAkinase"/>
</dbReference>
<name>A0A383CC46_9ZZZZ</name>
<proteinExistence type="predicted"/>
<evidence type="ECO:0000256" key="2">
    <source>
        <dbReference type="ARBA" id="ARBA00022840"/>
    </source>
</evidence>